<dbReference type="Proteomes" id="UP000605670">
    <property type="component" value="Unassembled WGS sequence"/>
</dbReference>
<gene>
    <name evidence="3" type="ORF">GCM10011366_07370</name>
</gene>
<name>A0A917BIX0_9MICO</name>
<organism evidence="3 4">
    <name type="scientific">Ornithinimicrobium tianjinense</name>
    <dbReference type="NCBI Taxonomy" id="1195761"/>
    <lineage>
        <taxon>Bacteria</taxon>
        <taxon>Bacillati</taxon>
        <taxon>Actinomycetota</taxon>
        <taxon>Actinomycetes</taxon>
        <taxon>Micrococcales</taxon>
        <taxon>Ornithinimicrobiaceae</taxon>
        <taxon>Ornithinimicrobium</taxon>
    </lineage>
</organism>
<keyword evidence="4" id="KW-1185">Reference proteome</keyword>
<protein>
    <recommendedName>
        <fullName evidence="2">Luciferase-like domain-containing protein</fullName>
    </recommendedName>
</protein>
<dbReference type="InterPro" id="IPR011251">
    <property type="entry name" value="Luciferase-like_dom"/>
</dbReference>
<feature type="domain" description="Luciferase-like" evidence="2">
    <location>
        <begin position="13"/>
        <end position="220"/>
    </location>
</feature>
<dbReference type="RefSeq" id="WP_188428236.1">
    <property type="nucleotide sequence ID" value="NZ_BAABKH010000002.1"/>
</dbReference>
<evidence type="ECO:0000313" key="3">
    <source>
        <dbReference type="EMBL" id="GGF42113.1"/>
    </source>
</evidence>
<dbReference type="CDD" id="cd01097">
    <property type="entry name" value="Tetrahydromethanopterin_reductase"/>
    <property type="match status" value="1"/>
</dbReference>
<dbReference type="Gene3D" id="3.20.20.30">
    <property type="entry name" value="Luciferase-like domain"/>
    <property type="match status" value="1"/>
</dbReference>
<dbReference type="PANTHER" id="PTHR43244">
    <property type="match status" value="1"/>
</dbReference>
<dbReference type="SUPFAM" id="SSF51679">
    <property type="entry name" value="Bacterial luciferase-like"/>
    <property type="match status" value="1"/>
</dbReference>
<dbReference type="EMBL" id="BMEM01000001">
    <property type="protein sequence ID" value="GGF42113.1"/>
    <property type="molecule type" value="Genomic_DNA"/>
</dbReference>
<dbReference type="InterPro" id="IPR036661">
    <property type="entry name" value="Luciferase-like_sf"/>
</dbReference>
<dbReference type="AlphaFoldDB" id="A0A917BIX0"/>
<accession>A0A917BIX0</accession>
<dbReference type="Pfam" id="PF00296">
    <property type="entry name" value="Bac_luciferase"/>
    <property type="match status" value="1"/>
</dbReference>
<dbReference type="InterPro" id="IPR050564">
    <property type="entry name" value="F420-G6PD/mer"/>
</dbReference>
<dbReference type="GO" id="GO:0016705">
    <property type="term" value="F:oxidoreductase activity, acting on paired donors, with incorporation or reduction of molecular oxygen"/>
    <property type="evidence" value="ECO:0007669"/>
    <property type="project" value="InterPro"/>
</dbReference>
<keyword evidence="1" id="KW-0560">Oxidoreductase</keyword>
<evidence type="ECO:0000256" key="1">
    <source>
        <dbReference type="ARBA" id="ARBA00023002"/>
    </source>
</evidence>
<reference evidence="3" key="2">
    <citation type="submission" date="2020-09" db="EMBL/GenBank/DDBJ databases">
        <authorList>
            <person name="Sun Q."/>
            <person name="Zhou Y."/>
        </authorList>
    </citation>
    <scope>NUCLEOTIDE SEQUENCE</scope>
    <source>
        <strain evidence="3">CGMCC 1.12160</strain>
    </source>
</reference>
<dbReference type="PANTHER" id="PTHR43244:SF1">
    <property type="entry name" value="5,10-METHYLENETETRAHYDROMETHANOPTERIN REDUCTASE"/>
    <property type="match status" value="1"/>
</dbReference>
<evidence type="ECO:0000313" key="4">
    <source>
        <dbReference type="Proteomes" id="UP000605670"/>
    </source>
</evidence>
<proteinExistence type="predicted"/>
<sequence length="279" mass="28804">MTAPVLALVQPADQPPRHMLQAARAAEDAGLEEVWLWEDCFAASGVAPAAAVLAATGLRVGVGLFPAPLRVPSLTAMEIATLAEMFPGRLLPGLGHGVQEWMEQVGVRPASPVTLLREHLVAISALLRGEEVAMRGEYAVLDQVRLRFPPEAVPPLLVGGRGPRTLRLAGELGDGVILDQAVDRRGIARPQVVREALDQVGAAREGAGRSGPFEVVTYLSTPDGVSARHVAEQAAALGAAGATRVAAFAGGVDGPPASGDAVLAFVDVLADAAALLDRA</sequence>
<comment type="caution">
    <text evidence="3">The sequence shown here is derived from an EMBL/GenBank/DDBJ whole genome shotgun (WGS) entry which is preliminary data.</text>
</comment>
<evidence type="ECO:0000259" key="2">
    <source>
        <dbReference type="Pfam" id="PF00296"/>
    </source>
</evidence>
<reference evidence="3" key="1">
    <citation type="journal article" date="2014" name="Int. J. Syst. Evol. Microbiol.">
        <title>Complete genome sequence of Corynebacterium casei LMG S-19264T (=DSM 44701T), isolated from a smear-ripened cheese.</title>
        <authorList>
            <consortium name="US DOE Joint Genome Institute (JGI-PGF)"/>
            <person name="Walter F."/>
            <person name="Albersmeier A."/>
            <person name="Kalinowski J."/>
            <person name="Ruckert C."/>
        </authorList>
    </citation>
    <scope>NUCLEOTIDE SEQUENCE</scope>
    <source>
        <strain evidence="3">CGMCC 1.12160</strain>
    </source>
</reference>